<feature type="domain" description="4Fe-4S ferredoxin-type" evidence="4">
    <location>
        <begin position="172"/>
        <end position="201"/>
    </location>
</feature>
<keyword evidence="2" id="KW-0408">Iron</keyword>
<evidence type="ECO:0000256" key="3">
    <source>
        <dbReference type="ARBA" id="ARBA00023014"/>
    </source>
</evidence>
<sequence>MDIPVSPERLVNESEKALKAHQLELSKLLKEAGADLVGFGQVAPWLPADLTDLPVAISAAVHLSGRIIEEISVTAGPTQTYFHHYRSVNTLLDQMALKAMLQIQRWGYEALAIPASQSLNEKEQRYRGRFQHRLAATRAGLGWIGKNSCLVTPTYGPRVRLVTILTNMPLATDDPMTESRCGECRRCADACPAGALAGNLQWTPGLEREALVDPSLCSHHMKKAYQHIGRGAVCGICFRVCPWGNE</sequence>
<keyword evidence="1" id="KW-0479">Metal-binding</keyword>
<dbReference type="PROSITE" id="PS00198">
    <property type="entry name" value="4FE4S_FER_1"/>
    <property type="match status" value="1"/>
</dbReference>
<dbReference type="InterPro" id="IPR017900">
    <property type="entry name" value="4Fe4S_Fe_S_CS"/>
</dbReference>
<dbReference type="PANTHER" id="PTHR42827">
    <property type="entry name" value="IRON-SULFUR CLUSTER-BINDING PROTEIN-RELATED"/>
    <property type="match status" value="1"/>
</dbReference>
<dbReference type="Gene3D" id="3.30.70.20">
    <property type="match status" value="1"/>
</dbReference>
<dbReference type="InterPro" id="IPR017896">
    <property type="entry name" value="4Fe4S_Fe-S-bd"/>
</dbReference>
<name>A0ABU9VYG0_9CLOT</name>
<evidence type="ECO:0000313" key="6">
    <source>
        <dbReference type="Proteomes" id="UP001407405"/>
    </source>
</evidence>
<evidence type="ECO:0000256" key="1">
    <source>
        <dbReference type="ARBA" id="ARBA00022723"/>
    </source>
</evidence>
<gene>
    <name evidence="5" type="ORF">AAIG11_17030</name>
</gene>
<dbReference type="SUPFAM" id="SSF54862">
    <property type="entry name" value="4Fe-4S ferredoxins"/>
    <property type="match status" value="1"/>
</dbReference>
<evidence type="ECO:0000313" key="5">
    <source>
        <dbReference type="EMBL" id="MEN1762196.1"/>
    </source>
</evidence>
<protein>
    <submittedName>
        <fullName evidence="5">4Fe-4S double cluster binding domain-containing protein</fullName>
    </submittedName>
</protein>
<dbReference type="EMBL" id="JBCITM010000031">
    <property type="protein sequence ID" value="MEN1762196.1"/>
    <property type="molecule type" value="Genomic_DNA"/>
</dbReference>
<dbReference type="Pfam" id="PF13484">
    <property type="entry name" value="Fer4_16"/>
    <property type="match status" value="1"/>
</dbReference>
<dbReference type="PROSITE" id="PS51379">
    <property type="entry name" value="4FE4S_FER_2"/>
    <property type="match status" value="1"/>
</dbReference>
<keyword evidence="6" id="KW-1185">Reference proteome</keyword>
<evidence type="ECO:0000256" key="2">
    <source>
        <dbReference type="ARBA" id="ARBA00023004"/>
    </source>
</evidence>
<organism evidence="5 6">
    <name type="scientific">Anoxynatronum sibiricum</name>
    <dbReference type="NCBI Taxonomy" id="210623"/>
    <lineage>
        <taxon>Bacteria</taxon>
        <taxon>Bacillati</taxon>
        <taxon>Bacillota</taxon>
        <taxon>Clostridia</taxon>
        <taxon>Eubacteriales</taxon>
        <taxon>Clostridiaceae</taxon>
        <taxon>Anoxynatronum</taxon>
    </lineage>
</organism>
<reference evidence="5 6" key="1">
    <citation type="submission" date="2024-04" db="EMBL/GenBank/DDBJ databases">
        <title>Genome sequencing and metabolic network reconstruction of aminoacids and betaine degradation by Anoxynatronum sibiricum.</title>
        <authorList>
            <person name="Detkova E.N."/>
            <person name="Boltjanskaja Y.V."/>
            <person name="Mardanov A.V."/>
            <person name="Kevbrin V."/>
        </authorList>
    </citation>
    <scope>NUCLEOTIDE SEQUENCE [LARGE SCALE GENOMIC DNA]</scope>
    <source>
        <strain evidence="5 6">Z-7981</strain>
    </source>
</reference>
<dbReference type="Proteomes" id="UP001407405">
    <property type="component" value="Unassembled WGS sequence"/>
</dbReference>
<comment type="caution">
    <text evidence="5">The sequence shown here is derived from an EMBL/GenBank/DDBJ whole genome shotgun (WGS) entry which is preliminary data.</text>
</comment>
<dbReference type="PANTHER" id="PTHR42827:SF1">
    <property type="entry name" value="IRON-SULFUR CLUSTER-BINDING PROTEIN"/>
    <property type="match status" value="1"/>
</dbReference>
<accession>A0ABU9VYG0</accession>
<proteinExistence type="predicted"/>
<keyword evidence="3" id="KW-0411">Iron-sulfur</keyword>
<dbReference type="RefSeq" id="WP_343187461.1">
    <property type="nucleotide sequence ID" value="NZ_JBCITM010000031.1"/>
</dbReference>
<evidence type="ECO:0000259" key="4">
    <source>
        <dbReference type="PROSITE" id="PS51379"/>
    </source>
</evidence>